<dbReference type="PANTHER" id="PTHR42718:SF46">
    <property type="entry name" value="BLR6921 PROTEIN"/>
    <property type="match status" value="1"/>
</dbReference>
<organism evidence="9 10">
    <name type="scientific">Paractinoplanes lichenicola</name>
    <dbReference type="NCBI Taxonomy" id="2802976"/>
    <lineage>
        <taxon>Bacteria</taxon>
        <taxon>Bacillati</taxon>
        <taxon>Actinomycetota</taxon>
        <taxon>Actinomycetes</taxon>
        <taxon>Micromonosporales</taxon>
        <taxon>Micromonosporaceae</taxon>
        <taxon>Paractinoplanes</taxon>
    </lineage>
</organism>
<evidence type="ECO:0000256" key="5">
    <source>
        <dbReference type="ARBA" id="ARBA00022989"/>
    </source>
</evidence>
<dbReference type="Proteomes" id="UP000598996">
    <property type="component" value="Unassembled WGS sequence"/>
</dbReference>
<keyword evidence="4 7" id="KW-0812">Transmembrane</keyword>
<evidence type="ECO:0000313" key="10">
    <source>
        <dbReference type="Proteomes" id="UP000598996"/>
    </source>
</evidence>
<evidence type="ECO:0000256" key="2">
    <source>
        <dbReference type="ARBA" id="ARBA00022448"/>
    </source>
</evidence>
<feature type="transmembrane region" description="Helical" evidence="7">
    <location>
        <begin position="282"/>
        <end position="303"/>
    </location>
</feature>
<feature type="transmembrane region" description="Helical" evidence="7">
    <location>
        <begin position="343"/>
        <end position="364"/>
    </location>
</feature>
<dbReference type="RefSeq" id="WP_203078790.1">
    <property type="nucleotide sequence ID" value="NZ_JAENHO010000029.1"/>
</dbReference>
<feature type="transmembrane region" description="Helical" evidence="7">
    <location>
        <begin position="177"/>
        <end position="200"/>
    </location>
</feature>
<reference evidence="9 10" key="1">
    <citation type="submission" date="2021-01" db="EMBL/GenBank/DDBJ databases">
        <title>Actinoplanes sp. nov. LDG1-01 isolated from lichen.</title>
        <authorList>
            <person name="Saeng-In P."/>
            <person name="Phongsopitanun W."/>
            <person name="Kanchanasin P."/>
            <person name="Yuki M."/>
            <person name="Kudo T."/>
            <person name="Ohkuma M."/>
            <person name="Tanasupawat S."/>
        </authorList>
    </citation>
    <scope>NUCLEOTIDE SEQUENCE [LARGE SCALE GENOMIC DNA]</scope>
    <source>
        <strain evidence="9 10">LDG1-01</strain>
    </source>
</reference>
<keyword evidence="5 7" id="KW-1133">Transmembrane helix</keyword>
<evidence type="ECO:0000256" key="7">
    <source>
        <dbReference type="SAM" id="Phobius"/>
    </source>
</evidence>
<feature type="domain" description="Major facilitator superfamily (MFS) profile" evidence="8">
    <location>
        <begin position="24"/>
        <end position="488"/>
    </location>
</feature>
<feature type="transmembrane region" description="Helical" evidence="7">
    <location>
        <begin position="309"/>
        <end position="331"/>
    </location>
</feature>
<dbReference type="InterPro" id="IPR011701">
    <property type="entry name" value="MFS"/>
</dbReference>
<dbReference type="Gene3D" id="1.20.1250.20">
    <property type="entry name" value="MFS general substrate transporter like domains"/>
    <property type="match status" value="1"/>
</dbReference>
<name>A0ABS1W692_9ACTN</name>
<comment type="caution">
    <text evidence="9">The sequence shown here is derived from an EMBL/GenBank/DDBJ whole genome shotgun (WGS) entry which is preliminary data.</text>
</comment>
<evidence type="ECO:0000256" key="3">
    <source>
        <dbReference type="ARBA" id="ARBA00022475"/>
    </source>
</evidence>
<proteinExistence type="predicted"/>
<gene>
    <name evidence="9" type="ORF">JKJ07_49050</name>
</gene>
<feature type="transmembrane region" description="Helical" evidence="7">
    <location>
        <begin position="115"/>
        <end position="138"/>
    </location>
</feature>
<feature type="transmembrane region" description="Helical" evidence="7">
    <location>
        <begin position="150"/>
        <end position="171"/>
    </location>
</feature>
<feature type="transmembrane region" description="Helical" evidence="7">
    <location>
        <begin position="464"/>
        <end position="484"/>
    </location>
</feature>
<feature type="transmembrane region" description="Helical" evidence="7">
    <location>
        <begin position="212"/>
        <end position="230"/>
    </location>
</feature>
<feature type="transmembrane region" description="Helical" evidence="7">
    <location>
        <begin position="90"/>
        <end position="109"/>
    </location>
</feature>
<keyword evidence="10" id="KW-1185">Reference proteome</keyword>
<keyword evidence="6 7" id="KW-0472">Membrane</keyword>
<accession>A0ABS1W692</accession>
<dbReference type="InterPro" id="IPR036259">
    <property type="entry name" value="MFS_trans_sf"/>
</dbReference>
<feature type="transmembrane region" description="Helical" evidence="7">
    <location>
        <begin position="61"/>
        <end position="78"/>
    </location>
</feature>
<comment type="subcellular location">
    <subcellularLocation>
        <location evidence="1">Cell membrane</location>
        <topology evidence="1">Multi-pass membrane protein</topology>
    </subcellularLocation>
</comment>
<evidence type="ECO:0000259" key="8">
    <source>
        <dbReference type="PROSITE" id="PS50850"/>
    </source>
</evidence>
<dbReference type="PROSITE" id="PS50850">
    <property type="entry name" value="MFS"/>
    <property type="match status" value="1"/>
</dbReference>
<dbReference type="PANTHER" id="PTHR42718">
    <property type="entry name" value="MAJOR FACILITATOR SUPERFAMILY MULTIDRUG TRANSPORTER MFSC"/>
    <property type="match status" value="1"/>
</dbReference>
<dbReference type="Pfam" id="PF07690">
    <property type="entry name" value="MFS_1"/>
    <property type="match status" value="1"/>
</dbReference>
<dbReference type="InterPro" id="IPR020846">
    <property type="entry name" value="MFS_dom"/>
</dbReference>
<evidence type="ECO:0000256" key="4">
    <source>
        <dbReference type="ARBA" id="ARBA00022692"/>
    </source>
</evidence>
<dbReference type="Gene3D" id="1.20.1720.10">
    <property type="entry name" value="Multidrug resistance protein D"/>
    <property type="match status" value="1"/>
</dbReference>
<feature type="transmembrane region" description="Helical" evidence="7">
    <location>
        <begin position="22"/>
        <end position="46"/>
    </location>
</feature>
<evidence type="ECO:0000313" key="9">
    <source>
        <dbReference type="EMBL" id="MBL7262245.1"/>
    </source>
</evidence>
<sequence>MSITTSDASTPPDISPKPRNRWLALAVIAVSQLLIVLDATIVNIALPTAQVDLNISDADRQWMITAYALAFGGLLLLGGRIADFTGRKRAFIIGLLGFAGASALGGLATNAETLFAARALQGAFGALMAPAALSLLTVTFTESRERARAFGVYGAIAGGGGAVGLLLGGLLTEYASWRWTLLVGTPIAIVAALAAVRFVGESRAEGNTRYDLPGAITSTGGLVALVYGFTKASEDGWGSPVTVAWLVAAVLLLVSFVVIELRSSHPLLPMRVILDRNRGGAYVSALLIGSGLFGMFLFLTFYLQLTLGYSALMTGVAFLPFTLGIIAGAGFSAQLQTRVGPRILMSGGLLLAAIGMVMLTQIGVDTGFWSHVFPAELVLSFGMGVTFGPMSNTALVGVAGHDAGVASALINTAQQIGGSLGTALLNTIFTSAVAGYLADHRAEITSPDQLPALQQVATVHSYTVAFWVSAALIGVAALVAVILVRAGREEVAEHEGVPAGI</sequence>
<feature type="transmembrane region" description="Helical" evidence="7">
    <location>
        <begin position="242"/>
        <end position="261"/>
    </location>
</feature>
<dbReference type="EMBL" id="JAENHO010000029">
    <property type="protein sequence ID" value="MBL7262245.1"/>
    <property type="molecule type" value="Genomic_DNA"/>
</dbReference>
<keyword evidence="3" id="KW-1003">Cell membrane</keyword>
<keyword evidence="2" id="KW-0813">Transport</keyword>
<evidence type="ECO:0000256" key="1">
    <source>
        <dbReference type="ARBA" id="ARBA00004651"/>
    </source>
</evidence>
<evidence type="ECO:0000256" key="6">
    <source>
        <dbReference type="ARBA" id="ARBA00023136"/>
    </source>
</evidence>
<dbReference type="SUPFAM" id="SSF103473">
    <property type="entry name" value="MFS general substrate transporter"/>
    <property type="match status" value="1"/>
</dbReference>
<protein>
    <submittedName>
        <fullName evidence="9">MFS transporter</fullName>
    </submittedName>
</protein>
<dbReference type="NCBIfam" id="TIGR00711">
    <property type="entry name" value="efflux_EmrB"/>
    <property type="match status" value="1"/>
</dbReference>
<dbReference type="InterPro" id="IPR004638">
    <property type="entry name" value="EmrB-like"/>
</dbReference>
<dbReference type="CDD" id="cd17321">
    <property type="entry name" value="MFS_MMR_MDR_like"/>
    <property type="match status" value="1"/>
</dbReference>